<organism evidence="2 3">
    <name type="scientific">Candidatus Protochlamydia amoebophila</name>
    <dbReference type="NCBI Taxonomy" id="362787"/>
    <lineage>
        <taxon>Bacteria</taxon>
        <taxon>Pseudomonadati</taxon>
        <taxon>Chlamydiota</taxon>
        <taxon>Chlamydiia</taxon>
        <taxon>Parachlamydiales</taxon>
        <taxon>Parachlamydiaceae</taxon>
        <taxon>Candidatus Protochlamydia</taxon>
    </lineage>
</organism>
<dbReference type="Proteomes" id="UP000031465">
    <property type="component" value="Unassembled WGS sequence"/>
</dbReference>
<reference evidence="2 3" key="1">
    <citation type="journal article" date="2014" name="Mol. Biol. Evol.">
        <title>Massive expansion of Ubiquitination-related gene families within the Chlamydiae.</title>
        <authorList>
            <person name="Domman D."/>
            <person name="Collingro A."/>
            <person name="Lagkouvardos I."/>
            <person name="Gehre L."/>
            <person name="Weinmaier T."/>
            <person name="Rattei T."/>
            <person name="Subtil A."/>
            <person name="Horn M."/>
        </authorList>
    </citation>
    <scope>NUCLEOTIDE SEQUENCE [LARGE SCALE GENOMIC DNA]</scope>
    <source>
        <strain evidence="2 3">EI2</strain>
    </source>
</reference>
<dbReference type="AlphaFoldDB" id="A0A0C1JU36"/>
<feature type="coiled-coil region" evidence="1">
    <location>
        <begin position="11"/>
        <end position="116"/>
    </location>
</feature>
<evidence type="ECO:0000313" key="2">
    <source>
        <dbReference type="EMBL" id="KIC70777.1"/>
    </source>
</evidence>
<keyword evidence="1" id="KW-0175">Coiled coil</keyword>
<proteinExistence type="predicted"/>
<dbReference type="PATRIC" id="fig|362787.3.peg.2022"/>
<dbReference type="Gene3D" id="1.10.287.1490">
    <property type="match status" value="1"/>
</dbReference>
<comment type="caution">
    <text evidence="2">The sequence shown here is derived from an EMBL/GenBank/DDBJ whole genome shotgun (WGS) entry which is preliminary data.</text>
</comment>
<accession>A0A0C1JU36</accession>
<evidence type="ECO:0000313" key="3">
    <source>
        <dbReference type="Proteomes" id="UP000031465"/>
    </source>
</evidence>
<gene>
    <name evidence="2" type="ORF">DB44_FX00060</name>
</gene>
<protein>
    <submittedName>
        <fullName evidence="2">Uncharacterized protein</fullName>
    </submittedName>
</protein>
<dbReference type="EMBL" id="JSAN01000143">
    <property type="protein sequence ID" value="KIC70777.1"/>
    <property type="molecule type" value="Genomic_DNA"/>
</dbReference>
<evidence type="ECO:0000256" key="1">
    <source>
        <dbReference type="SAM" id="Coils"/>
    </source>
</evidence>
<name>A0A0C1JU36_9BACT</name>
<sequence length="209" mass="23942">MGPLPSNELTLESLRDLIEAKRQTAKQEQDELNTQLNTRITKLSDELSKAQEQANQFSNEFLALKGRIKDLSDENNTLQDRLNPLKDENNALRRQIKEKNQEIFLLKTENKELNNKVAMSSNKNLQNPEQIKNLESGPTGMEMLRAIFSNPIKEKNQEIFLLKIENKELNNKVAMSSNKNLQNPEQIKNLESGLTGMEMLRAIILSNPK</sequence>